<proteinExistence type="predicted"/>
<evidence type="ECO:0000313" key="2">
    <source>
        <dbReference type="Proteomes" id="UP001181622"/>
    </source>
</evidence>
<accession>A0ABU1DKX1</accession>
<dbReference type="RefSeq" id="WP_309394801.1">
    <property type="nucleotide sequence ID" value="NZ_JADBEO010000071.1"/>
</dbReference>
<dbReference type="SUPFAM" id="SSF55961">
    <property type="entry name" value="Bet v1-like"/>
    <property type="match status" value="1"/>
</dbReference>
<sequence length="213" mass="22335">PYPPLGEGRDSETSRPAVEIADFTPAHSFEQRFAVAFAPDKVFALFGDVRAVATCLPGAFVEATPSPERVEGGMRVSLGPIAAAFRGAALVERDEAVRSGRILGVGADGRSAAQGEIRYRVEPEGDGSVVVLTVGYTLKGPLAQFGRPGLVRDIAGRLTADFARNLEARLSGAAAAPDQGEPAALNPIRLVIGLLSGRIASWLRRVRPGGPPR</sequence>
<reference evidence="1" key="1">
    <citation type="submission" date="2020-10" db="EMBL/GenBank/DDBJ databases">
        <authorList>
            <person name="Abbas A."/>
            <person name="Razzaq R."/>
            <person name="Waqas M."/>
            <person name="Abbas N."/>
            <person name="Nielsen T.K."/>
            <person name="Hansen L.H."/>
            <person name="Hussain S."/>
            <person name="Shahid M."/>
        </authorList>
    </citation>
    <scope>NUCLEOTIDE SEQUENCE</scope>
    <source>
        <strain evidence="1">S14</strain>
    </source>
</reference>
<feature type="non-terminal residue" evidence="1">
    <location>
        <position position="1"/>
    </location>
</feature>
<evidence type="ECO:0000313" key="1">
    <source>
        <dbReference type="EMBL" id="MDR4308774.1"/>
    </source>
</evidence>
<dbReference type="PANTHER" id="PTHR38588">
    <property type="entry name" value="BLL0334 PROTEIN"/>
    <property type="match status" value="1"/>
</dbReference>
<comment type="caution">
    <text evidence="1">The sequence shown here is derived from an EMBL/GenBank/DDBJ whole genome shotgun (WGS) entry which is preliminary data.</text>
</comment>
<dbReference type="Pfam" id="PF10604">
    <property type="entry name" value="Polyketide_cyc2"/>
    <property type="match status" value="1"/>
</dbReference>
<dbReference type="CDD" id="cd07823">
    <property type="entry name" value="SRPBCC_5"/>
    <property type="match status" value="1"/>
</dbReference>
<dbReference type="PANTHER" id="PTHR38588:SF1">
    <property type="entry name" value="BLL0334 PROTEIN"/>
    <property type="match status" value="1"/>
</dbReference>
<dbReference type="Gene3D" id="3.30.530.20">
    <property type="match status" value="1"/>
</dbReference>
<protein>
    <submittedName>
        <fullName evidence="1">SRPBCC family protein</fullName>
    </submittedName>
</protein>
<keyword evidence="2" id="KW-1185">Reference proteome</keyword>
<dbReference type="InterPro" id="IPR019587">
    <property type="entry name" value="Polyketide_cyclase/dehydratase"/>
</dbReference>
<dbReference type="InterPro" id="IPR010419">
    <property type="entry name" value="CO_DH_gsu"/>
</dbReference>
<dbReference type="InterPro" id="IPR023393">
    <property type="entry name" value="START-like_dom_sf"/>
</dbReference>
<gene>
    <name evidence="1" type="ORF">IHQ68_19305</name>
</gene>
<organism evidence="1 2">
    <name type="scientific">Chelatococcus sambhunathii</name>
    <dbReference type="NCBI Taxonomy" id="363953"/>
    <lineage>
        <taxon>Bacteria</taxon>
        <taxon>Pseudomonadati</taxon>
        <taxon>Pseudomonadota</taxon>
        <taxon>Alphaproteobacteria</taxon>
        <taxon>Hyphomicrobiales</taxon>
        <taxon>Chelatococcaceae</taxon>
        <taxon>Chelatococcus</taxon>
    </lineage>
</organism>
<name>A0ABU1DKX1_9HYPH</name>
<dbReference type="Proteomes" id="UP001181622">
    <property type="component" value="Unassembled WGS sequence"/>
</dbReference>
<dbReference type="EMBL" id="JADBEO010000071">
    <property type="protein sequence ID" value="MDR4308774.1"/>
    <property type="molecule type" value="Genomic_DNA"/>
</dbReference>